<name>A0ACC3DV39_9PEZI</name>
<gene>
    <name evidence="1" type="ORF">LTS18_014681</name>
</gene>
<keyword evidence="2" id="KW-1185">Reference proteome</keyword>
<sequence length="334" mass="34952">MAAPLNQAAWLVEADCPLKVDVAPLPTAGSGELVVRNAAIAINPLDWHMRDAGVFIQQWPAILGCEVACEVHTIDLVSGRPQDGAFALYTAIPADKAAILPDAISFIDGVVIPFALEAAVCALSPKERGSVMPGISTPALGLPYPSLEGPASSLGKTLVVYGGSSSVGSMTTQLAAAAGINVISVTGTHNIELSKRCGATQVFDYKDPSVIEKVVDAVRKSGFEFVGIFDAISIPETYVHDFAILAKLGGGHLACTHPPPPAADVPANVEAGMIFAVNDIVTPVWREYVTPALETRRLQRLPPHTVVGKGLEQIQDALKRSKAGVSATKLVLVL</sequence>
<reference evidence="1" key="1">
    <citation type="submission" date="2024-09" db="EMBL/GenBank/DDBJ databases">
        <title>Black Yeasts Isolated from many extreme environments.</title>
        <authorList>
            <person name="Coleine C."/>
            <person name="Stajich J.E."/>
            <person name="Selbmann L."/>
        </authorList>
    </citation>
    <scope>NUCLEOTIDE SEQUENCE</scope>
    <source>
        <strain evidence="1">CCFEE 5737</strain>
    </source>
</reference>
<proteinExistence type="predicted"/>
<protein>
    <submittedName>
        <fullName evidence="1">Uncharacterized protein</fullName>
    </submittedName>
</protein>
<dbReference type="Proteomes" id="UP001186974">
    <property type="component" value="Unassembled WGS sequence"/>
</dbReference>
<evidence type="ECO:0000313" key="2">
    <source>
        <dbReference type="Proteomes" id="UP001186974"/>
    </source>
</evidence>
<dbReference type="EMBL" id="JAWDJW010000475">
    <property type="protein sequence ID" value="KAK3080623.1"/>
    <property type="molecule type" value="Genomic_DNA"/>
</dbReference>
<accession>A0ACC3DV39</accession>
<organism evidence="1 2">
    <name type="scientific">Coniosporium uncinatum</name>
    <dbReference type="NCBI Taxonomy" id="93489"/>
    <lineage>
        <taxon>Eukaryota</taxon>
        <taxon>Fungi</taxon>
        <taxon>Dikarya</taxon>
        <taxon>Ascomycota</taxon>
        <taxon>Pezizomycotina</taxon>
        <taxon>Dothideomycetes</taxon>
        <taxon>Dothideomycetes incertae sedis</taxon>
        <taxon>Coniosporium</taxon>
    </lineage>
</organism>
<evidence type="ECO:0000313" key="1">
    <source>
        <dbReference type="EMBL" id="KAK3080623.1"/>
    </source>
</evidence>
<comment type="caution">
    <text evidence="1">The sequence shown here is derived from an EMBL/GenBank/DDBJ whole genome shotgun (WGS) entry which is preliminary data.</text>
</comment>